<dbReference type="SUPFAM" id="SSF69336">
    <property type="entry name" value="Alpha subunit of glutamate synthase, C-terminal domain"/>
    <property type="match status" value="1"/>
</dbReference>
<dbReference type="RefSeq" id="WP_145175588.1">
    <property type="nucleotide sequence ID" value="NZ_CP036525.1"/>
</dbReference>
<dbReference type="OrthoDB" id="264795at2"/>
<evidence type="ECO:0000313" key="2">
    <source>
        <dbReference type="Proteomes" id="UP000318538"/>
    </source>
</evidence>
<organism evidence="1 2">
    <name type="scientific">Rubripirellula lacrimiformis</name>
    <dbReference type="NCBI Taxonomy" id="1930273"/>
    <lineage>
        <taxon>Bacteria</taxon>
        <taxon>Pseudomonadati</taxon>
        <taxon>Planctomycetota</taxon>
        <taxon>Planctomycetia</taxon>
        <taxon>Pirellulales</taxon>
        <taxon>Pirellulaceae</taxon>
        <taxon>Rubripirellula</taxon>
    </lineage>
</organism>
<dbReference type="KEGG" id="rlc:K227x_59470"/>
<reference evidence="1 2" key="1">
    <citation type="submission" date="2019-02" db="EMBL/GenBank/DDBJ databases">
        <title>Deep-cultivation of Planctomycetes and their phenomic and genomic characterization uncovers novel biology.</title>
        <authorList>
            <person name="Wiegand S."/>
            <person name="Jogler M."/>
            <person name="Boedeker C."/>
            <person name="Pinto D."/>
            <person name="Vollmers J."/>
            <person name="Rivas-Marin E."/>
            <person name="Kohn T."/>
            <person name="Peeters S.H."/>
            <person name="Heuer A."/>
            <person name="Rast P."/>
            <person name="Oberbeckmann S."/>
            <person name="Bunk B."/>
            <person name="Jeske O."/>
            <person name="Meyerdierks A."/>
            <person name="Storesund J.E."/>
            <person name="Kallscheuer N."/>
            <person name="Luecker S."/>
            <person name="Lage O.M."/>
            <person name="Pohl T."/>
            <person name="Merkel B.J."/>
            <person name="Hornburger P."/>
            <person name="Mueller R.-W."/>
            <person name="Bruemmer F."/>
            <person name="Labrenz M."/>
            <person name="Spormann A.M."/>
            <person name="Op den Camp H."/>
            <person name="Overmann J."/>
            <person name="Amann R."/>
            <person name="Jetten M.S.M."/>
            <person name="Mascher T."/>
            <person name="Medema M.H."/>
            <person name="Devos D.P."/>
            <person name="Kaster A.-K."/>
            <person name="Ovreas L."/>
            <person name="Rohde M."/>
            <person name="Galperin M.Y."/>
            <person name="Jogler C."/>
        </authorList>
    </citation>
    <scope>NUCLEOTIDE SEQUENCE [LARGE SCALE GENOMIC DNA]</scope>
    <source>
        <strain evidence="1 2">K22_7</strain>
    </source>
</reference>
<dbReference type="AlphaFoldDB" id="A0A517NKB4"/>
<gene>
    <name evidence="1" type="ORF">K227x_59470</name>
</gene>
<dbReference type="Gene3D" id="2.160.20.60">
    <property type="entry name" value="Glutamate synthase, alpha subunit, C-terminal domain"/>
    <property type="match status" value="1"/>
</dbReference>
<keyword evidence="2" id="KW-1185">Reference proteome</keyword>
<proteinExistence type="predicted"/>
<sequence>MPVDPHPDADSPSSHEDVLALPEHRFSMASISDEDLRAAIAAVPLAPEDQKLTQVHVTGACGQDHALMRIHHAVRIQVDGPLGNHAFAWGADAEVRLSGAVGNGVAEGLISGAVRIRGDAGIGAGAAMTGGTLAIYGSAGDRCGGAMRGGNIFVRGNVGDQCGVGALSGMIVIGGDAGHHVGDAMSNVSVFIRGKVKSLAEGVVEAPLRKREQLQLGLLLINASIRGDAKEFRRIVPEAMILAERASRGEVNPKWR</sequence>
<dbReference type="InterPro" id="IPR036485">
    <property type="entry name" value="Glu_synth_asu_C_sf"/>
</dbReference>
<protein>
    <submittedName>
        <fullName evidence="1">GXGXG motif protein</fullName>
    </submittedName>
</protein>
<dbReference type="PANTHER" id="PTHR39673">
    <property type="entry name" value="TUNGSTEN FORMYLMETHANOFURAN DEHYDROGENASE, SUBUNIT C (FWDC)"/>
    <property type="match status" value="1"/>
</dbReference>
<evidence type="ECO:0000313" key="1">
    <source>
        <dbReference type="EMBL" id="QDT07519.1"/>
    </source>
</evidence>
<dbReference type="EMBL" id="CP036525">
    <property type="protein sequence ID" value="QDT07519.1"/>
    <property type="molecule type" value="Genomic_DNA"/>
</dbReference>
<dbReference type="PANTHER" id="PTHR39673:SF5">
    <property type="entry name" value="TUNGSTEN-CONTAINING FORMYLMETHANOFURAN DEHYDROGENASE 2 SUBUNIT C"/>
    <property type="match status" value="1"/>
</dbReference>
<accession>A0A517NKB4</accession>
<dbReference type="Proteomes" id="UP000318538">
    <property type="component" value="Chromosome"/>
</dbReference>
<dbReference type="GO" id="GO:0016491">
    <property type="term" value="F:oxidoreductase activity"/>
    <property type="evidence" value="ECO:0007669"/>
    <property type="project" value="InterPro"/>
</dbReference>
<name>A0A517NKB4_9BACT</name>